<dbReference type="PANTHER" id="PTHR15629:SF2">
    <property type="entry name" value="SH3 DOMAIN-CONTAINING YSC84-LIKE PROTEIN 1"/>
    <property type="match status" value="1"/>
</dbReference>
<keyword evidence="4" id="KW-1185">Reference proteome</keyword>
<sequence>MATLERRISYSSLSNLEKENDKFHLTNDYNGPVWDEPDSQIACTSDSRLLKQDFTYEFPSGSEDFLDEEYDLSQDYSKCVQHRAPEVNLKTVLSGIAAIVTGRNKDPSGCRDQQFSSSDVLFLRSGKNGDTFLQSSVYIPSAPPLLEPNGTNYIAYQKPLPEDDIIVDFVVGSFAEHVQKLDPLQGVLINTISNAAQVSKHDVVDWTCTRGWLNLPVGLSMEHEIYKSSSTLRSYSQVSRLNPEKSIPSAVLKGAKGLAILTVAKAGALLTYKLGTGLVIARRSDGAWSAPSAIGSVGLGWGAQVGGELMDFIIVLHDYKAVKTFCSRMHFSLGAGCSAAAGPVGRVLEADLRTSEKGSGMCYTYSCSKGAFVGVSLEGNIVATRLETNLHFYGDPYLTTADILLGSIDRPKAAEPLYSALEDERGESEGGASAKAIYKCIKSFGYKPSWTDLYKKFEELKKNNILDEIENTEDEPEPEPEEDDDEDGVPMGNALDVSVQWGTTEARTQVQYINIVHYSNPSEGNGGGSDGGGGGDGGGYVEGDNGDGGGGYVGGGYVGGGSGDGGGRYVGGGYVGGGYVGGGYVGGGYVGGGGSGYGGSGFGGSGY</sequence>
<dbReference type="PANTHER" id="PTHR15629">
    <property type="entry name" value="SH3YL1 PROTEIN"/>
    <property type="match status" value="1"/>
</dbReference>
<feature type="compositionally biased region" description="Acidic residues" evidence="1">
    <location>
        <begin position="467"/>
        <end position="488"/>
    </location>
</feature>
<organism evidence="3 4">
    <name type="scientific">Heracleum sosnowskyi</name>
    <dbReference type="NCBI Taxonomy" id="360622"/>
    <lineage>
        <taxon>Eukaryota</taxon>
        <taxon>Viridiplantae</taxon>
        <taxon>Streptophyta</taxon>
        <taxon>Embryophyta</taxon>
        <taxon>Tracheophyta</taxon>
        <taxon>Spermatophyta</taxon>
        <taxon>Magnoliopsida</taxon>
        <taxon>eudicotyledons</taxon>
        <taxon>Gunneridae</taxon>
        <taxon>Pentapetalae</taxon>
        <taxon>asterids</taxon>
        <taxon>campanulids</taxon>
        <taxon>Apiales</taxon>
        <taxon>Apiaceae</taxon>
        <taxon>Apioideae</taxon>
        <taxon>apioid superclade</taxon>
        <taxon>Tordylieae</taxon>
        <taxon>Tordyliinae</taxon>
        <taxon>Heracleum</taxon>
    </lineage>
</organism>
<protein>
    <recommendedName>
        <fullName evidence="2">Ysc84 actin-binding domain-containing protein</fullName>
    </recommendedName>
</protein>
<dbReference type="GO" id="GO:0035091">
    <property type="term" value="F:phosphatidylinositol binding"/>
    <property type="evidence" value="ECO:0007669"/>
    <property type="project" value="TreeGrafter"/>
</dbReference>
<feature type="compositionally biased region" description="Gly residues" evidence="1">
    <location>
        <begin position="524"/>
        <end position="543"/>
    </location>
</feature>
<dbReference type="InterPro" id="IPR007461">
    <property type="entry name" value="Ysc84_actin-binding"/>
</dbReference>
<accession>A0AAD8M0F5</accession>
<dbReference type="Proteomes" id="UP001237642">
    <property type="component" value="Unassembled WGS sequence"/>
</dbReference>
<evidence type="ECO:0000313" key="3">
    <source>
        <dbReference type="EMBL" id="KAK1354993.1"/>
    </source>
</evidence>
<dbReference type="CDD" id="cd11526">
    <property type="entry name" value="SYLF_FYVE"/>
    <property type="match status" value="1"/>
</dbReference>
<dbReference type="AlphaFoldDB" id="A0AAD8M0F5"/>
<name>A0AAD8M0F5_9APIA</name>
<feature type="region of interest" description="Disordered" evidence="1">
    <location>
        <begin position="466"/>
        <end position="493"/>
    </location>
</feature>
<feature type="region of interest" description="Disordered" evidence="1">
    <location>
        <begin position="521"/>
        <end position="543"/>
    </location>
</feature>
<dbReference type="EMBL" id="JAUIZM010000011">
    <property type="protein sequence ID" value="KAK1354993.1"/>
    <property type="molecule type" value="Genomic_DNA"/>
</dbReference>
<evidence type="ECO:0000256" key="1">
    <source>
        <dbReference type="SAM" id="MobiDB-lite"/>
    </source>
</evidence>
<dbReference type="InterPro" id="IPR051702">
    <property type="entry name" value="SH3_domain_YSC84-like"/>
</dbReference>
<reference evidence="3" key="1">
    <citation type="submission" date="2023-02" db="EMBL/GenBank/DDBJ databases">
        <title>Genome of toxic invasive species Heracleum sosnowskyi carries increased number of genes despite the absence of recent whole-genome duplications.</title>
        <authorList>
            <person name="Schelkunov M."/>
            <person name="Shtratnikova V."/>
            <person name="Makarenko M."/>
            <person name="Klepikova A."/>
            <person name="Omelchenko D."/>
            <person name="Novikova G."/>
            <person name="Obukhova E."/>
            <person name="Bogdanov V."/>
            <person name="Penin A."/>
            <person name="Logacheva M."/>
        </authorList>
    </citation>
    <scope>NUCLEOTIDE SEQUENCE</scope>
    <source>
        <strain evidence="3">Hsosn_3</strain>
        <tissue evidence="3">Leaf</tissue>
    </source>
</reference>
<feature type="domain" description="Ysc84 actin-binding" evidence="2">
    <location>
        <begin position="298"/>
        <end position="422"/>
    </location>
</feature>
<reference evidence="3" key="2">
    <citation type="submission" date="2023-05" db="EMBL/GenBank/DDBJ databases">
        <authorList>
            <person name="Schelkunov M.I."/>
        </authorList>
    </citation>
    <scope>NUCLEOTIDE SEQUENCE</scope>
    <source>
        <strain evidence="3">Hsosn_3</strain>
        <tissue evidence="3">Leaf</tissue>
    </source>
</reference>
<dbReference type="Pfam" id="PF04366">
    <property type="entry name" value="Ysc84"/>
    <property type="match status" value="1"/>
</dbReference>
<evidence type="ECO:0000259" key="2">
    <source>
        <dbReference type="Pfam" id="PF04366"/>
    </source>
</evidence>
<proteinExistence type="predicted"/>
<gene>
    <name evidence="3" type="ORF">POM88_048249</name>
</gene>
<comment type="caution">
    <text evidence="3">The sequence shown here is derived from an EMBL/GenBank/DDBJ whole genome shotgun (WGS) entry which is preliminary data.</text>
</comment>
<evidence type="ECO:0000313" key="4">
    <source>
        <dbReference type="Proteomes" id="UP001237642"/>
    </source>
</evidence>